<dbReference type="InterPro" id="IPR023346">
    <property type="entry name" value="Lysozyme-like_dom_sf"/>
</dbReference>
<name>A0A381W4F3_9ZZZZ</name>
<evidence type="ECO:0000313" key="1">
    <source>
        <dbReference type="EMBL" id="SVA47415.1"/>
    </source>
</evidence>
<dbReference type="EMBL" id="UINC01010678">
    <property type="protein sequence ID" value="SVA47415.1"/>
    <property type="molecule type" value="Genomic_DNA"/>
</dbReference>
<protein>
    <recommendedName>
        <fullName evidence="2">Transglycosylase SLT domain-containing protein</fullName>
    </recommendedName>
</protein>
<sequence length="454" mass="52805">MLPAVYIFFLILLLTLPEKAPTPYFPNYYLPLVMQQEILPSVAEELIALDSPARSGRPLEILQFPQNMSSVQLLQNVTNKHKSYFEMKNDQHINASMRRVFLSFIQFESISRLRFNRGTGRLISHRDLVDLADHFIDSRWYREALKRNSSNNSYGFSEERLLRVLISIQAAAHFFEVPYPALFCLFFQESKFDFLANSSTGAKGIGQLTTIALREVRRLRDFSSKELLIQRTAVHLNQVYSDPQIQIWLQNLGFNLDLPIISPIPENIEFTQLTSEFMREVGKELVKDGHSYGENIGLLWFLSKKIRRGRIIPARYIAMHKVFSTMLAEQFASSSSSIYNIETNVLASTLLFSHYYRYQWRKNKKIFELSAEARVILATAAYNHGQSGMRRFLINLSHEFPMLNFKTLSAKKLRILFTTRRLSRALQRPFYKIREASRHVRHIMNCAEKSPLLS</sequence>
<dbReference type="Gene3D" id="1.10.530.10">
    <property type="match status" value="1"/>
</dbReference>
<organism evidence="1">
    <name type="scientific">marine metagenome</name>
    <dbReference type="NCBI Taxonomy" id="408172"/>
    <lineage>
        <taxon>unclassified sequences</taxon>
        <taxon>metagenomes</taxon>
        <taxon>ecological metagenomes</taxon>
    </lineage>
</organism>
<accession>A0A381W4F3</accession>
<dbReference type="SUPFAM" id="SSF53955">
    <property type="entry name" value="Lysozyme-like"/>
    <property type="match status" value="1"/>
</dbReference>
<proteinExistence type="predicted"/>
<reference evidence="1" key="1">
    <citation type="submission" date="2018-05" db="EMBL/GenBank/DDBJ databases">
        <authorList>
            <person name="Lanie J.A."/>
            <person name="Ng W.-L."/>
            <person name="Kazmierczak K.M."/>
            <person name="Andrzejewski T.M."/>
            <person name="Davidsen T.M."/>
            <person name="Wayne K.J."/>
            <person name="Tettelin H."/>
            <person name="Glass J.I."/>
            <person name="Rusch D."/>
            <person name="Podicherti R."/>
            <person name="Tsui H.-C.T."/>
            <person name="Winkler M.E."/>
        </authorList>
    </citation>
    <scope>NUCLEOTIDE SEQUENCE</scope>
</reference>
<dbReference type="AlphaFoldDB" id="A0A381W4F3"/>
<gene>
    <name evidence="1" type="ORF">METZ01_LOCUS100269</name>
</gene>
<evidence type="ECO:0008006" key="2">
    <source>
        <dbReference type="Google" id="ProtNLM"/>
    </source>
</evidence>